<name>A0ABS4RCG5_9BACI</name>
<comment type="caution">
    <text evidence="2">The sequence shown here is derived from an EMBL/GenBank/DDBJ whole genome shotgun (WGS) entry which is preliminary data.</text>
</comment>
<dbReference type="Proteomes" id="UP001519293">
    <property type="component" value="Unassembled WGS sequence"/>
</dbReference>
<protein>
    <submittedName>
        <fullName evidence="2">Stage II sporulation protein B</fullName>
    </submittedName>
</protein>
<evidence type="ECO:0000313" key="2">
    <source>
        <dbReference type="EMBL" id="MBP2240586.1"/>
    </source>
</evidence>
<dbReference type="SUPFAM" id="SSF110997">
    <property type="entry name" value="Sporulation related repeat"/>
    <property type="match status" value="1"/>
</dbReference>
<feature type="transmembrane region" description="Helical" evidence="1">
    <location>
        <begin position="109"/>
        <end position="131"/>
    </location>
</feature>
<keyword evidence="1" id="KW-1133">Transmembrane helix</keyword>
<reference evidence="2 3" key="1">
    <citation type="submission" date="2021-03" db="EMBL/GenBank/DDBJ databases">
        <title>Genomic Encyclopedia of Type Strains, Phase IV (KMG-IV): sequencing the most valuable type-strain genomes for metagenomic binning, comparative biology and taxonomic classification.</title>
        <authorList>
            <person name="Goeker M."/>
        </authorList>
    </citation>
    <scope>NUCLEOTIDE SEQUENCE [LARGE SCALE GENOMIC DNA]</scope>
    <source>
        <strain evidence="2 3">DSM 26675</strain>
    </source>
</reference>
<keyword evidence="3" id="KW-1185">Reference proteome</keyword>
<keyword evidence="1" id="KW-0472">Membrane</keyword>
<sequence length="353" mass="39281">MDRQNKGKTITIKINGTNQTYQETKAKEKEIEVDRFEANNDRYISTNETAATKEVGDDENFDWILPDDSTDEEIEIEEYKIAKPSKKKETKTFGALSVNFKRKNRNGMLTSVFITVFFAILLGTSFGLLLLKLVTTENPVENELPVVADPVVEEPVNQTDGEETLTLEALSTFIVQGGVFSTKESAEGMKETTIQLGAPAQVIESNGQFILYLSVADRIEYAKEIGEKLKSQGLEVFAKPISFDSKSLDGLQPEEKKVMESIQKLYQSLTTAVSEAQVAMSISAPTFENIEKNSAELSGIENSKLQIEEIIQLKAEVDQAIQQVNALKQSPDQATAMKLQQRLLSFLAIYQSL</sequence>
<accession>A0ABS4RCG5</accession>
<evidence type="ECO:0000256" key="1">
    <source>
        <dbReference type="SAM" id="Phobius"/>
    </source>
</evidence>
<evidence type="ECO:0000313" key="3">
    <source>
        <dbReference type="Proteomes" id="UP001519293"/>
    </source>
</evidence>
<dbReference type="EMBL" id="JAGIKZ010000004">
    <property type="protein sequence ID" value="MBP2240586.1"/>
    <property type="molecule type" value="Genomic_DNA"/>
</dbReference>
<proteinExistence type="predicted"/>
<dbReference type="RefSeq" id="WP_066396388.1">
    <property type="nucleotide sequence ID" value="NZ_JAGIKZ010000004.1"/>
</dbReference>
<dbReference type="InterPro" id="IPR036680">
    <property type="entry name" value="SPOR-like_sf"/>
</dbReference>
<organism evidence="2 3">
    <name type="scientific">Cytobacillus eiseniae</name>
    <dbReference type="NCBI Taxonomy" id="762947"/>
    <lineage>
        <taxon>Bacteria</taxon>
        <taxon>Bacillati</taxon>
        <taxon>Bacillota</taxon>
        <taxon>Bacilli</taxon>
        <taxon>Bacillales</taxon>
        <taxon>Bacillaceae</taxon>
        <taxon>Cytobacillus</taxon>
    </lineage>
</organism>
<keyword evidence="1" id="KW-0812">Transmembrane</keyword>
<gene>
    <name evidence="2" type="ORF">J2Z40_001143</name>
</gene>